<reference evidence="6" key="1">
    <citation type="submission" date="2023-05" db="EMBL/GenBank/DDBJ databases">
        <authorList>
            <person name="Du J."/>
        </authorList>
    </citation>
    <scope>NUCLEOTIDE SEQUENCE</scope>
    <source>
        <strain evidence="6">UMB1064</strain>
    </source>
</reference>
<dbReference type="SUPFAM" id="SSF116734">
    <property type="entry name" value="DNA methylase specificity domain"/>
    <property type="match status" value="2"/>
</dbReference>
<dbReference type="AlphaFoldDB" id="A0AAW9ST70"/>
<dbReference type="PANTHER" id="PTHR30408">
    <property type="entry name" value="TYPE-1 RESTRICTION ENZYME ECOKI SPECIFICITY PROTEIN"/>
    <property type="match status" value="1"/>
</dbReference>
<feature type="domain" description="Type I restriction modification DNA specificity" evidence="5">
    <location>
        <begin position="27"/>
        <end position="183"/>
    </location>
</feature>
<keyword evidence="6" id="KW-0378">Hydrolase</keyword>
<comment type="similarity">
    <text evidence="1">Belongs to the type-I restriction system S methylase family.</text>
</comment>
<name>A0AAW9ST70_CORAY</name>
<accession>A0AAW9ST70</accession>
<dbReference type="InterPro" id="IPR044946">
    <property type="entry name" value="Restrct_endonuc_typeI_TRD_sf"/>
</dbReference>
<dbReference type="PANTHER" id="PTHR30408:SF12">
    <property type="entry name" value="TYPE I RESTRICTION ENZYME MJAVIII SPECIFICITY SUBUNIT"/>
    <property type="match status" value="1"/>
</dbReference>
<comment type="caution">
    <text evidence="6">The sequence shown here is derived from an EMBL/GenBank/DDBJ whole genome shotgun (WGS) entry which is preliminary data.</text>
</comment>
<dbReference type="GO" id="GO:0004519">
    <property type="term" value="F:endonuclease activity"/>
    <property type="evidence" value="ECO:0007669"/>
    <property type="project" value="UniProtKB-KW"/>
</dbReference>
<evidence type="ECO:0000256" key="2">
    <source>
        <dbReference type="ARBA" id="ARBA00022747"/>
    </source>
</evidence>
<evidence type="ECO:0000256" key="4">
    <source>
        <dbReference type="SAM" id="Coils"/>
    </source>
</evidence>
<dbReference type="RefSeq" id="WP_284827086.1">
    <property type="nucleotide sequence ID" value="NZ_JASOOY020000002.1"/>
</dbReference>
<dbReference type="Proteomes" id="UP001223646">
    <property type="component" value="Unassembled WGS sequence"/>
</dbReference>
<dbReference type="EC" id="3.1.21.-" evidence="6"/>
<keyword evidence="3" id="KW-0238">DNA-binding</keyword>
<reference evidence="6" key="2">
    <citation type="submission" date="2024-05" db="EMBL/GenBank/DDBJ databases">
        <authorList>
            <person name="Wolfe A."/>
        </authorList>
    </citation>
    <scope>NUCLEOTIDE SEQUENCE</scope>
    <source>
        <strain evidence="6">UMB1064</strain>
    </source>
</reference>
<dbReference type="Pfam" id="PF01420">
    <property type="entry name" value="Methylase_S"/>
    <property type="match status" value="2"/>
</dbReference>
<evidence type="ECO:0000256" key="3">
    <source>
        <dbReference type="ARBA" id="ARBA00023125"/>
    </source>
</evidence>
<evidence type="ECO:0000313" key="7">
    <source>
        <dbReference type="Proteomes" id="UP001223646"/>
    </source>
</evidence>
<dbReference type="Gene3D" id="3.90.220.20">
    <property type="entry name" value="DNA methylase specificity domains"/>
    <property type="match status" value="2"/>
</dbReference>
<keyword evidence="6" id="KW-0255">Endonuclease</keyword>
<evidence type="ECO:0000256" key="1">
    <source>
        <dbReference type="ARBA" id="ARBA00010923"/>
    </source>
</evidence>
<proteinExistence type="inferred from homology"/>
<gene>
    <name evidence="6" type="ORF">QP460_000600</name>
</gene>
<feature type="domain" description="Type I restriction modification DNA specificity" evidence="5">
    <location>
        <begin position="233"/>
        <end position="345"/>
    </location>
</feature>
<evidence type="ECO:0000313" key="6">
    <source>
        <dbReference type="EMBL" id="MEO3716094.1"/>
    </source>
</evidence>
<keyword evidence="4" id="KW-0175">Coiled coil</keyword>
<dbReference type="GO" id="GO:0003677">
    <property type="term" value="F:DNA binding"/>
    <property type="evidence" value="ECO:0007669"/>
    <property type="project" value="UniProtKB-KW"/>
</dbReference>
<organism evidence="6 7">
    <name type="scientific">Corynebacterium amycolatum</name>
    <dbReference type="NCBI Taxonomy" id="43765"/>
    <lineage>
        <taxon>Bacteria</taxon>
        <taxon>Bacillati</taxon>
        <taxon>Actinomycetota</taxon>
        <taxon>Actinomycetes</taxon>
        <taxon>Mycobacteriales</taxon>
        <taxon>Corynebacteriaceae</taxon>
        <taxon>Corynebacterium</taxon>
    </lineage>
</organism>
<dbReference type="Gene3D" id="1.10.287.1120">
    <property type="entry name" value="Bipartite methylase S protein"/>
    <property type="match status" value="1"/>
</dbReference>
<dbReference type="InterPro" id="IPR052021">
    <property type="entry name" value="Type-I_RS_S_subunit"/>
</dbReference>
<evidence type="ECO:0000259" key="5">
    <source>
        <dbReference type="Pfam" id="PF01420"/>
    </source>
</evidence>
<sequence>MSTGSHQEDKTASIEGIAPTWQSTPVNYLFRIVGGDGFAPELQGESSGDLPFLKNSDISSGITRISTAANYVSHALARREGFSLVPPKSILMGKIGESMKKNHRVLNTVACCIDNNMQAMVPDVRLITPEYGLYALKLLNATDFNNGGPVPSINNVKWKRARIPIPLLHEQRLIANVLDDKLAKIDQAMSLLRRELETMEQLKKSLIYEAVTKGLDPTVPMRPSGVDWIGDIPEHWETNRLRNLFDLVSGATPSKDDIGYWQGTIPWVSSQEVKDDVIRETTYRISEAAVASCSTKVLPKGTPIVVVRSGILQHTVPISLLGDAMAINQDVKGLLAKSSLTPEYLF</sequence>
<dbReference type="GO" id="GO:0009307">
    <property type="term" value="P:DNA restriction-modification system"/>
    <property type="evidence" value="ECO:0007669"/>
    <property type="project" value="UniProtKB-KW"/>
</dbReference>
<dbReference type="GO" id="GO:0016787">
    <property type="term" value="F:hydrolase activity"/>
    <property type="evidence" value="ECO:0007669"/>
    <property type="project" value="UniProtKB-KW"/>
</dbReference>
<protein>
    <submittedName>
        <fullName evidence="6">Restriction endonuclease subunit S</fullName>
        <ecNumber evidence="6">3.1.21.-</ecNumber>
    </submittedName>
</protein>
<feature type="coiled-coil region" evidence="4">
    <location>
        <begin position="182"/>
        <end position="209"/>
    </location>
</feature>
<keyword evidence="6" id="KW-0540">Nuclease</keyword>
<keyword evidence="2" id="KW-0680">Restriction system</keyword>
<dbReference type="EMBL" id="JASOOY020000002">
    <property type="protein sequence ID" value="MEO3716094.1"/>
    <property type="molecule type" value="Genomic_DNA"/>
</dbReference>
<dbReference type="InterPro" id="IPR000055">
    <property type="entry name" value="Restrct_endonuc_typeI_TRD"/>
</dbReference>